<feature type="region of interest" description="Disordered" evidence="5">
    <location>
        <begin position="178"/>
        <end position="223"/>
    </location>
</feature>
<dbReference type="GO" id="GO:0006900">
    <property type="term" value="P:vesicle budding from membrane"/>
    <property type="evidence" value="ECO:0007669"/>
    <property type="project" value="TreeGrafter"/>
</dbReference>
<evidence type="ECO:0000313" key="7">
    <source>
        <dbReference type="Proteomes" id="UP000008743"/>
    </source>
</evidence>
<dbReference type="EMBL" id="KE346364">
    <property type="protein sequence ID" value="KJE92915.1"/>
    <property type="molecule type" value="Genomic_DNA"/>
</dbReference>
<feature type="compositionally biased region" description="Low complexity" evidence="5">
    <location>
        <begin position="186"/>
        <end position="201"/>
    </location>
</feature>
<dbReference type="PANTHER" id="PTHR22761:SF10">
    <property type="entry name" value="GH13992P"/>
    <property type="match status" value="1"/>
</dbReference>
<dbReference type="Proteomes" id="UP000008743">
    <property type="component" value="Unassembled WGS sequence"/>
</dbReference>
<evidence type="ECO:0000256" key="4">
    <source>
        <dbReference type="SAM" id="Coils"/>
    </source>
</evidence>
<dbReference type="Gene3D" id="1.10.287.1060">
    <property type="entry name" value="ESAT-6-like"/>
    <property type="match status" value="1"/>
</dbReference>
<dbReference type="FunCoup" id="A0A0D2WNT8">
    <property type="interactions" value="246"/>
</dbReference>
<dbReference type="OrthoDB" id="5592979at2759"/>
<dbReference type="InParanoid" id="A0A0D2WNT8"/>
<accession>A0A0D2WNT8</accession>
<protein>
    <submittedName>
        <fullName evidence="6">Uncharacterized protein</fullName>
    </submittedName>
</protein>
<proteinExistence type="inferred from homology"/>
<evidence type="ECO:0000313" key="6">
    <source>
        <dbReference type="EMBL" id="KJE92915.1"/>
    </source>
</evidence>
<dbReference type="OMA" id="MKQIHGG"/>
<evidence type="ECO:0000256" key="2">
    <source>
        <dbReference type="ARBA" id="ARBA00006190"/>
    </source>
</evidence>
<dbReference type="AlphaFoldDB" id="A0A0D2WNT8"/>
<dbReference type="eggNOG" id="KOG1656">
    <property type="taxonomic scope" value="Eukaryota"/>
</dbReference>
<reference evidence="7" key="1">
    <citation type="submission" date="2011-02" db="EMBL/GenBank/DDBJ databases">
        <title>The Genome Sequence of Capsaspora owczarzaki ATCC 30864.</title>
        <authorList>
            <person name="Russ C."/>
            <person name="Cuomo C."/>
            <person name="Burger G."/>
            <person name="Gray M.W."/>
            <person name="Holland P.W.H."/>
            <person name="King N."/>
            <person name="Lang F.B.F."/>
            <person name="Roger A.J."/>
            <person name="Ruiz-Trillo I."/>
            <person name="Young S.K."/>
            <person name="Zeng Q."/>
            <person name="Gargeya S."/>
            <person name="Alvarado L."/>
            <person name="Berlin A."/>
            <person name="Chapman S.B."/>
            <person name="Chen Z."/>
            <person name="Freedman E."/>
            <person name="Gellesch M."/>
            <person name="Goldberg J."/>
            <person name="Griggs A."/>
            <person name="Gujja S."/>
            <person name="Heilman E."/>
            <person name="Heiman D."/>
            <person name="Howarth C."/>
            <person name="Mehta T."/>
            <person name="Neiman D."/>
            <person name="Pearson M."/>
            <person name="Roberts A."/>
            <person name="Saif S."/>
            <person name="Shea T."/>
            <person name="Shenoy N."/>
            <person name="Sisk P."/>
            <person name="Stolte C."/>
            <person name="Sykes S."/>
            <person name="White J."/>
            <person name="Yandava C."/>
            <person name="Haas B."/>
            <person name="Nusbaum C."/>
            <person name="Birren B."/>
        </authorList>
    </citation>
    <scope>NUCLEOTIDE SEQUENCE</scope>
    <source>
        <strain evidence="7">ATCC 30864</strain>
    </source>
</reference>
<name>A0A0D2WNT8_CAPO3</name>
<sequence>MRLFGKPKPAAPVPRDAIQHLRETIETLEKREKFLEKKMEAELETAKRLVSKNKKGAMLALKRKKLYEAQIEKLTGARMTLETQVLTIEGSTVNLQAFNAMAQGAASMRAIHGQMNIDRVDAIMDDVREQMDLASEVAGVISEPLGNNDIDEDELNAQLEELEQEELDAKLLDVQNVPTTSLPNVPTTELPTPAAAAPSKQKASRVRDEDEDELEQLRQAMAN</sequence>
<dbReference type="GO" id="GO:0032511">
    <property type="term" value="P:late endosome to vacuole transport via multivesicular body sorting pathway"/>
    <property type="evidence" value="ECO:0007669"/>
    <property type="project" value="TreeGrafter"/>
</dbReference>
<gene>
    <name evidence="6" type="ORF">CAOG_003797</name>
</gene>
<dbReference type="PANTHER" id="PTHR22761">
    <property type="entry name" value="CHARGED MULTIVESICULAR BODY PROTEIN"/>
    <property type="match status" value="1"/>
</dbReference>
<dbReference type="Pfam" id="PF03357">
    <property type="entry name" value="Snf7"/>
    <property type="match status" value="1"/>
</dbReference>
<comment type="subcellular location">
    <subcellularLocation>
        <location evidence="1">Endosome</location>
    </subcellularLocation>
</comment>
<evidence type="ECO:0000256" key="3">
    <source>
        <dbReference type="ARBA" id="ARBA00022753"/>
    </source>
</evidence>
<evidence type="ECO:0000256" key="5">
    <source>
        <dbReference type="SAM" id="MobiDB-lite"/>
    </source>
</evidence>
<keyword evidence="4" id="KW-0175">Coiled coil</keyword>
<dbReference type="GO" id="GO:0000815">
    <property type="term" value="C:ESCRT III complex"/>
    <property type="evidence" value="ECO:0007669"/>
    <property type="project" value="TreeGrafter"/>
</dbReference>
<dbReference type="GO" id="GO:0009898">
    <property type="term" value="C:cytoplasmic side of plasma membrane"/>
    <property type="evidence" value="ECO:0007669"/>
    <property type="project" value="TreeGrafter"/>
</dbReference>
<organism evidence="6 7">
    <name type="scientific">Capsaspora owczarzaki (strain ATCC 30864)</name>
    <dbReference type="NCBI Taxonomy" id="595528"/>
    <lineage>
        <taxon>Eukaryota</taxon>
        <taxon>Filasterea</taxon>
        <taxon>Capsaspora</taxon>
    </lineage>
</organism>
<comment type="similarity">
    <text evidence="2">Belongs to the SNF7 family.</text>
</comment>
<dbReference type="RefSeq" id="XP_004363525.1">
    <property type="nucleotide sequence ID" value="XM_004363468.2"/>
</dbReference>
<feature type="coiled-coil region" evidence="4">
    <location>
        <begin position="145"/>
        <end position="175"/>
    </location>
</feature>
<dbReference type="PhylomeDB" id="A0A0D2WNT8"/>
<feature type="coiled-coil region" evidence="4">
    <location>
        <begin position="18"/>
        <end position="84"/>
    </location>
</feature>
<dbReference type="GO" id="GO:0005771">
    <property type="term" value="C:multivesicular body"/>
    <property type="evidence" value="ECO:0007669"/>
    <property type="project" value="TreeGrafter"/>
</dbReference>
<dbReference type="Gene3D" id="6.10.250.1710">
    <property type="match status" value="1"/>
</dbReference>
<keyword evidence="7" id="KW-1185">Reference proteome</keyword>
<dbReference type="InterPro" id="IPR005024">
    <property type="entry name" value="Snf7_fam"/>
</dbReference>
<keyword evidence="3" id="KW-0967">Endosome</keyword>
<dbReference type="STRING" id="595528.A0A0D2WNT8"/>
<evidence type="ECO:0000256" key="1">
    <source>
        <dbReference type="ARBA" id="ARBA00004177"/>
    </source>
</evidence>